<organism evidence="1 2">
    <name type="scientific">Leucobacter edaphi</name>
    <dbReference type="NCBI Taxonomy" id="2796472"/>
    <lineage>
        <taxon>Bacteria</taxon>
        <taxon>Bacillati</taxon>
        <taxon>Actinomycetota</taxon>
        <taxon>Actinomycetes</taxon>
        <taxon>Micrococcales</taxon>
        <taxon>Microbacteriaceae</taxon>
        <taxon>Leucobacter</taxon>
    </lineage>
</organism>
<comment type="caution">
    <text evidence="1">The sequence shown here is derived from an EMBL/GenBank/DDBJ whole genome shotgun (WGS) entry which is preliminary data.</text>
</comment>
<dbReference type="EMBL" id="JAEHOI010000011">
    <property type="protein sequence ID" value="MBK0422785.1"/>
    <property type="molecule type" value="Genomic_DNA"/>
</dbReference>
<evidence type="ECO:0000313" key="1">
    <source>
        <dbReference type="EMBL" id="MBK0422785.1"/>
    </source>
</evidence>
<keyword evidence="2" id="KW-1185">Reference proteome</keyword>
<sequence>MHALSGGKKGLRRLLSSETNISDLIFFLSEQDSRPWREIIGFVPTSVEREASAAFNRADLKLDNGRQTALIEVKLGHFLSSKQKAAYESLTEEVSLHLAALSPDKARLGASDVRWQFHGLTELFALWGTSESNELAQALSAAIVEVLCEWEREISGVFCDRTLEAWKPMSFVTEKFMTRVIARRMAAILQEKGLYSAATVTSGGGRAILEGWEPVRGCTIDRAFIAEMRWAEGSSTGEFRFGVDFDPAEGEVEDEEIRRSSIDLAISMDPIIRSRSLIAHLEESKPELSKLIFPNRRDRPEPKGSWEEIVRHGFEGVKLPDGKKSNRNQITPAFFGDRALRHEASVHVDFSRASAEDVTDLIESTLNFLRLNQP</sequence>
<name>A0A934QEX4_9MICO</name>
<dbReference type="RefSeq" id="WP_200132971.1">
    <property type="nucleotide sequence ID" value="NZ_JAEHOI010000011.1"/>
</dbReference>
<accession>A0A934QEX4</accession>
<protein>
    <submittedName>
        <fullName evidence="1">Uncharacterized protein</fullName>
    </submittedName>
</protein>
<proteinExistence type="predicted"/>
<reference evidence="1" key="1">
    <citation type="submission" date="2020-12" db="EMBL/GenBank/DDBJ databases">
        <title>Leucobacter sp. CAS2, isolated from Chromium sludge.</title>
        <authorList>
            <person name="Xu Z."/>
        </authorList>
    </citation>
    <scope>NUCLEOTIDE SEQUENCE</scope>
    <source>
        <strain evidence="1">CSA2</strain>
    </source>
</reference>
<gene>
    <name evidence="1" type="ORF">JD292_11950</name>
</gene>
<evidence type="ECO:0000313" key="2">
    <source>
        <dbReference type="Proteomes" id="UP000618733"/>
    </source>
</evidence>
<dbReference type="Proteomes" id="UP000618733">
    <property type="component" value="Unassembled WGS sequence"/>
</dbReference>
<dbReference type="AlphaFoldDB" id="A0A934QEX4"/>